<reference evidence="2 3" key="1">
    <citation type="submission" date="2016-05" db="EMBL/GenBank/DDBJ databases">
        <title>A degradative enzymes factory behind the ericoid mycorrhizal symbiosis.</title>
        <authorList>
            <consortium name="DOE Joint Genome Institute"/>
            <person name="Martino E."/>
            <person name="Morin E."/>
            <person name="Grelet G."/>
            <person name="Kuo A."/>
            <person name="Kohler A."/>
            <person name="Daghino S."/>
            <person name="Barry K."/>
            <person name="Choi C."/>
            <person name="Cichocki N."/>
            <person name="Clum A."/>
            <person name="Copeland A."/>
            <person name="Hainaut M."/>
            <person name="Haridas S."/>
            <person name="Labutti K."/>
            <person name="Lindquist E."/>
            <person name="Lipzen A."/>
            <person name="Khouja H.-R."/>
            <person name="Murat C."/>
            <person name="Ohm R."/>
            <person name="Olson A."/>
            <person name="Spatafora J."/>
            <person name="Veneault-Fourrey C."/>
            <person name="Henrissat B."/>
            <person name="Grigoriev I."/>
            <person name="Martin F."/>
            <person name="Perotto S."/>
        </authorList>
    </citation>
    <scope>NUCLEOTIDE SEQUENCE [LARGE SCALE GENOMIC DNA]</scope>
    <source>
        <strain evidence="2 3">UAMH 7357</strain>
    </source>
</reference>
<dbReference type="OrthoDB" id="4158087at2759"/>
<evidence type="ECO:0000313" key="3">
    <source>
        <dbReference type="Proteomes" id="UP000235672"/>
    </source>
</evidence>
<protein>
    <submittedName>
        <fullName evidence="2">Uncharacterized protein</fullName>
    </submittedName>
</protein>
<dbReference type="PANTHER" id="PTHR37540">
    <property type="entry name" value="TRANSCRIPTION FACTOR (ACR-2), PUTATIVE-RELATED-RELATED"/>
    <property type="match status" value="1"/>
</dbReference>
<dbReference type="AlphaFoldDB" id="A0A2J6PQI6"/>
<evidence type="ECO:0000313" key="2">
    <source>
        <dbReference type="EMBL" id="PMD16292.1"/>
    </source>
</evidence>
<sequence length="323" mass="36146">MMAFDRQLRLMDMSIYVLFRGCLQVIANNANAKISRANIPEVEHHLNGIQKIVQLRGGIEKLPMIRQFRTKVALVDMLVAALNNSKPRFPPFFEVQPRIPLPHMQGIDGNLILESPLYGNKPLDQVFRGSPFGEHGVQILQRMRDMTNVVLDHTGMAFYEASGTPVPDYNIIRVGPASKSMISSTNTFRGSSTEEENEQSLLPQSPLTPLIHAANIYTAVLSPLLAPSCLPAPLKPFSTHRNLQSLKALVQALQIPANDSIFVHYPGLMIWILLVAAVAAEGRDERGFLVMFLIRVGSGSVHGYWEEMRESIERFRRIRELVG</sequence>
<organism evidence="2 3">
    <name type="scientific">Hyaloscypha hepaticicola</name>
    <dbReference type="NCBI Taxonomy" id="2082293"/>
    <lineage>
        <taxon>Eukaryota</taxon>
        <taxon>Fungi</taxon>
        <taxon>Dikarya</taxon>
        <taxon>Ascomycota</taxon>
        <taxon>Pezizomycotina</taxon>
        <taxon>Leotiomycetes</taxon>
        <taxon>Helotiales</taxon>
        <taxon>Hyaloscyphaceae</taxon>
        <taxon>Hyaloscypha</taxon>
    </lineage>
</organism>
<proteinExistence type="predicted"/>
<accession>A0A2J6PQI6</accession>
<dbReference type="EMBL" id="KZ613506">
    <property type="protein sequence ID" value="PMD16292.1"/>
    <property type="molecule type" value="Genomic_DNA"/>
</dbReference>
<evidence type="ECO:0000256" key="1">
    <source>
        <dbReference type="SAM" id="MobiDB-lite"/>
    </source>
</evidence>
<dbReference type="PANTHER" id="PTHR37540:SF5">
    <property type="entry name" value="TRANSCRIPTION FACTOR DOMAIN-CONTAINING PROTEIN"/>
    <property type="match status" value="1"/>
</dbReference>
<name>A0A2J6PQI6_9HELO</name>
<feature type="region of interest" description="Disordered" evidence="1">
    <location>
        <begin position="183"/>
        <end position="202"/>
    </location>
</feature>
<gene>
    <name evidence="2" type="ORF">NA56DRAFT_314195</name>
</gene>
<dbReference type="Proteomes" id="UP000235672">
    <property type="component" value="Unassembled WGS sequence"/>
</dbReference>
<keyword evidence="3" id="KW-1185">Reference proteome</keyword>